<feature type="region of interest" description="Disordered" evidence="1">
    <location>
        <begin position="1"/>
        <end position="20"/>
    </location>
</feature>
<dbReference type="InterPro" id="IPR027417">
    <property type="entry name" value="P-loop_NTPase"/>
</dbReference>
<accession>A0A811BM63</accession>
<reference evidence="2" key="1">
    <citation type="submission" date="2021-04" db="EMBL/GenBank/DDBJ databases">
        <title>Draft Genome Sequence of Pandoravirus japonicus, Isolated from the Sabaishi River of Niigata, Japan.</title>
        <authorList>
            <person name="Hosokawa N."/>
            <person name="Takahashi H."/>
            <person name="Aoki K."/>
            <person name="Takemura M."/>
        </authorList>
    </citation>
    <scope>NUCLEOTIDE SEQUENCE</scope>
</reference>
<evidence type="ECO:0000313" key="3">
    <source>
        <dbReference type="Proteomes" id="UP001253637"/>
    </source>
</evidence>
<name>A0A811BM63_9VIRU</name>
<dbReference type="Proteomes" id="UP001253637">
    <property type="component" value="Segment"/>
</dbReference>
<organism evidence="2 3">
    <name type="scientific">Pandoravirus japonicus</name>
    <dbReference type="NCBI Taxonomy" id="2823154"/>
    <lineage>
        <taxon>Viruses</taxon>
        <taxon>Pandoravirus</taxon>
    </lineage>
</organism>
<evidence type="ECO:0000313" key="2">
    <source>
        <dbReference type="EMBL" id="BCU03004.1"/>
    </source>
</evidence>
<dbReference type="SUPFAM" id="SSF52540">
    <property type="entry name" value="P-loop containing nucleoside triphosphate hydrolases"/>
    <property type="match status" value="1"/>
</dbReference>
<feature type="region of interest" description="Disordered" evidence="1">
    <location>
        <begin position="52"/>
        <end position="89"/>
    </location>
</feature>
<evidence type="ECO:0000256" key="1">
    <source>
        <dbReference type="SAM" id="MobiDB-lite"/>
    </source>
</evidence>
<sequence length="412" mass="44918">MNIMATSPTPSSSPLNSPAPAERISRGIVSLFAACANPNLVDLYADPKAVPADAPLPAPRQSTPSTDWVAPAGPSAPEQGPAPSAPGDTLAHSILAQAKALDDSAKRLLALAGSHMDAAEFERARVALGWPAETPRPPAAVADSRRARDGAGALDLRKFDRASHKHSRVNLIVGKRGTGKSILLKDLLCSRGNAWDVVVGMSPTPESRDMLREMFPASCIHDGYDSSIVERIVATARALCHVGIHPRVLLVLDDCMFDARVLKSTIMRDLHMNARHLGIEVYNIVQYVMDVPKALRSQIDYVFALREPQRAYRENLYKNFFGIFPTYDEFSAAFDACTEENYACMVVDSTAKTNAVEDSVFWYRGSPNPPTMLLGSCDQWRLHHMFYTDPKSAAEAALGDPIPALTRLRLVD</sequence>
<proteinExistence type="predicted"/>
<dbReference type="EMBL" id="LC625835">
    <property type="protein sequence ID" value="BCU03004.1"/>
    <property type="molecule type" value="Genomic_DNA"/>
</dbReference>
<protein>
    <submittedName>
        <fullName evidence="2">Uncharacterized protein</fullName>
    </submittedName>
</protein>